<protein>
    <submittedName>
        <fullName evidence="10">Asparaginase</fullName>
    </submittedName>
</protein>
<keyword evidence="2" id="KW-0378">Hydrolase</keyword>
<dbReference type="InterPro" id="IPR037152">
    <property type="entry name" value="L-asparaginase_N_sf"/>
</dbReference>
<sequence>MVAARHILLACIVALALGGGGLPVQAQALPRVAVLATGGTIAGSGSGGGIGYQAGKVSAQDLIAAVPGIDKLAQISAEQVSSIGSQDMNDTVWFTLARRIDDLLGKGEADAVVVTHGTDTMEETAFFLANVLRTDKPVVLVGSMRPSTAISADGPANLYEAVKVATSDGAKGRGVLVVLNDTIHAARLVQKTNTTSVETFQSPNGGPAGYVDPASVRFVQPVAPRATKLYTLPAQPPLPRVEIVYAHAGMDAAAIDDAVKRGAKGIVLAGVGDGNASKAAIDALAAAAQQGVVVIRASRVGSGFVNRNVEVDDDKLGFAVSLDLNPQKARVLAQLLIANGVTQPAAVQEAVGAGRY</sequence>
<dbReference type="FunFam" id="3.40.50.1170:FF:000001">
    <property type="entry name" value="L-asparaginase 2"/>
    <property type="match status" value="1"/>
</dbReference>
<dbReference type="KEGG" id="ptaw:DW352_07500"/>
<dbReference type="PRINTS" id="PR00139">
    <property type="entry name" value="ASNGLNASE"/>
</dbReference>
<reference evidence="10 11" key="1">
    <citation type="submission" date="2018-07" db="EMBL/GenBank/DDBJ databases">
        <authorList>
            <person name="Quirk P.G."/>
            <person name="Krulwich T.A."/>
        </authorList>
    </citation>
    <scope>NUCLEOTIDE SEQUENCE [LARGE SCALE GENOMIC DNA]</scope>
    <source>
        <strain evidence="10 11">CC-BB4</strain>
    </source>
</reference>
<dbReference type="InterPro" id="IPR006034">
    <property type="entry name" value="Asparaginase/glutaminase-like"/>
</dbReference>
<accession>A0A345ZTX7</accession>
<evidence type="ECO:0000256" key="3">
    <source>
        <dbReference type="PIRSR" id="PIRSR001220-1"/>
    </source>
</evidence>
<feature type="active site" evidence="5">
    <location>
        <position position="40"/>
    </location>
</feature>
<feature type="binding site" evidence="4">
    <location>
        <begin position="118"/>
        <end position="119"/>
    </location>
    <ligand>
        <name>substrate</name>
    </ligand>
</feature>
<dbReference type="SUPFAM" id="SSF53774">
    <property type="entry name" value="Glutaminase/Asparaginase"/>
    <property type="match status" value="1"/>
</dbReference>
<dbReference type="AlphaFoldDB" id="A0A345ZTX7"/>
<dbReference type="PIRSF" id="PIRSF500176">
    <property type="entry name" value="L_ASNase"/>
    <property type="match status" value="1"/>
</dbReference>
<gene>
    <name evidence="10" type="ORF">DW352_07500</name>
</gene>
<dbReference type="InterPro" id="IPR036152">
    <property type="entry name" value="Asp/glu_Ase-like_sf"/>
</dbReference>
<feature type="active site" evidence="6">
    <location>
        <position position="118"/>
    </location>
</feature>
<evidence type="ECO:0000256" key="4">
    <source>
        <dbReference type="PIRSR" id="PIRSR001220-2"/>
    </source>
</evidence>
<evidence type="ECO:0000256" key="5">
    <source>
        <dbReference type="PROSITE-ProRule" id="PRU10099"/>
    </source>
</evidence>
<feature type="domain" description="L-asparaginase N-terminal" evidence="8">
    <location>
        <begin position="31"/>
        <end position="220"/>
    </location>
</feature>
<name>A0A345ZTX7_9HYPH</name>
<dbReference type="InterPro" id="IPR027473">
    <property type="entry name" value="L-asparaginase_C"/>
</dbReference>
<dbReference type="RefSeq" id="WP_115689960.1">
    <property type="nucleotide sequence ID" value="NZ_CP031417.1"/>
</dbReference>
<dbReference type="Pfam" id="PF00710">
    <property type="entry name" value="Asparaginase"/>
    <property type="match status" value="1"/>
</dbReference>
<dbReference type="GO" id="GO:0004067">
    <property type="term" value="F:asparaginase activity"/>
    <property type="evidence" value="ECO:0007669"/>
    <property type="project" value="UniProtKB-UniRule"/>
</dbReference>
<evidence type="ECO:0000313" key="10">
    <source>
        <dbReference type="EMBL" id="AXK80374.1"/>
    </source>
</evidence>
<evidence type="ECO:0000256" key="2">
    <source>
        <dbReference type="ARBA" id="ARBA00022801"/>
    </source>
</evidence>
<dbReference type="SMART" id="SM00870">
    <property type="entry name" value="Asparaginase"/>
    <property type="match status" value="1"/>
</dbReference>
<dbReference type="InterPro" id="IPR020827">
    <property type="entry name" value="Asparaginase/glutaminase_AS1"/>
</dbReference>
<dbReference type="OrthoDB" id="9788068at2"/>
<dbReference type="Pfam" id="PF17763">
    <property type="entry name" value="Asparaginase_C"/>
    <property type="match status" value="1"/>
</dbReference>
<dbReference type="PANTHER" id="PTHR11707:SF28">
    <property type="entry name" value="60 KDA LYSOPHOSPHOLIPASE"/>
    <property type="match status" value="1"/>
</dbReference>
<evidence type="ECO:0000256" key="7">
    <source>
        <dbReference type="RuleBase" id="RU004456"/>
    </source>
</evidence>
<dbReference type="InterPro" id="IPR027474">
    <property type="entry name" value="L-asparaginase_N"/>
</dbReference>
<dbReference type="PIRSF" id="PIRSF001220">
    <property type="entry name" value="L-ASNase_gatD"/>
    <property type="match status" value="1"/>
</dbReference>
<feature type="domain" description="Asparaginase/glutaminase C-terminal" evidence="9">
    <location>
        <begin position="240"/>
        <end position="349"/>
    </location>
</feature>
<comment type="similarity">
    <text evidence="1 7">Belongs to the asparaginase 1 family.</text>
</comment>
<dbReference type="CDD" id="cd08964">
    <property type="entry name" value="L-asparaginase_II"/>
    <property type="match status" value="1"/>
</dbReference>
<evidence type="ECO:0000256" key="1">
    <source>
        <dbReference type="ARBA" id="ARBA00010518"/>
    </source>
</evidence>
<dbReference type="InterPro" id="IPR040919">
    <property type="entry name" value="Asparaginase_C"/>
</dbReference>
<evidence type="ECO:0000259" key="8">
    <source>
        <dbReference type="Pfam" id="PF00710"/>
    </source>
</evidence>
<dbReference type="NCBIfam" id="TIGR00520">
    <property type="entry name" value="asnASE_II"/>
    <property type="match status" value="1"/>
</dbReference>
<feature type="binding site" evidence="4">
    <location>
        <position position="85"/>
    </location>
    <ligand>
        <name>substrate</name>
    </ligand>
</feature>
<dbReference type="PROSITE" id="PS00917">
    <property type="entry name" value="ASN_GLN_ASE_2"/>
    <property type="match status" value="1"/>
</dbReference>
<dbReference type="Gene3D" id="3.40.50.1170">
    <property type="entry name" value="L-asparaginase, N-terminal domain"/>
    <property type="match status" value="1"/>
</dbReference>
<dbReference type="InterPro" id="IPR027475">
    <property type="entry name" value="Asparaginase/glutaminase_AS2"/>
</dbReference>
<dbReference type="PANTHER" id="PTHR11707">
    <property type="entry name" value="L-ASPARAGINASE"/>
    <property type="match status" value="1"/>
</dbReference>
<dbReference type="GO" id="GO:0006528">
    <property type="term" value="P:asparagine metabolic process"/>
    <property type="evidence" value="ECO:0007669"/>
    <property type="project" value="InterPro"/>
</dbReference>
<evidence type="ECO:0000259" key="9">
    <source>
        <dbReference type="Pfam" id="PF17763"/>
    </source>
</evidence>
<proteinExistence type="inferred from homology"/>
<feature type="active site" description="O-isoaspartyl threonine intermediate" evidence="3">
    <location>
        <position position="40"/>
    </location>
</feature>
<organism evidence="10 11">
    <name type="scientific">Pseudolabrys taiwanensis</name>
    <dbReference type="NCBI Taxonomy" id="331696"/>
    <lineage>
        <taxon>Bacteria</taxon>
        <taxon>Pseudomonadati</taxon>
        <taxon>Pseudomonadota</taxon>
        <taxon>Alphaproteobacteria</taxon>
        <taxon>Hyphomicrobiales</taxon>
        <taxon>Xanthobacteraceae</taxon>
        <taxon>Pseudolabrys</taxon>
    </lineage>
</organism>
<evidence type="ECO:0000313" key="11">
    <source>
        <dbReference type="Proteomes" id="UP000254889"/>
    </source>
</evidence>
<dbReference type="EMBL" id="CP031417">
    <property type="protein sequence ID" value="AXK80374.1"/>
    <property type="molecule type" value="Genomic_DNA"/>
</dbReference>
<dbReference type="Proteomes" id="UP000254889">
    <property type="component" value="Chromosome"/>
</dbReference>
<evidence type="ECO:0000256" key="6">
    <source>
        <dbReference type="PROSITE-ProRule" id="PRU10100"/>
    </source>
</evidence>
<dbReference type="InterPro" id="IPR004550">
    <property type="entry name" value="AsnASE_II"/>
</dbReference>
<keyword evidence="11" id="KW-1185">Reference proteome</keyword>
<dbReference type="Gene3D" id="3.40.50.40">
    <property type="match status" value="1"/>
</dbReference>
<dbReference type="PROSITE" id="PS00144">
    <property type="entry name" value="ASN_GLN_ASE_1"/>
    <property type="match status" value="1"/>
</dbReference>
<dbReference type="PROSITE" id="PS51732">
    <property type="entry name" value="ASN_GLN_ASE_3"/>
    <property type="match status" value="1"/>
</dbReference>